<accession>A0ABT0YSL7</accession>
<keyword evidence="1" id="KW-0597">Phosphoprotein</keyword>
<dbReference type="Gene3D" id="3.40.50.2300">
    <property type="match status" value="1"/>
</dbReference>
<evidence type="ECO:0000256" key="1">
    <source>
        <dbReference type="PROSITE-ProRule" id="PRU00169"/>
    </source>
</evidence>
<name>A0ABT0YSL7_9BURK</name>
<dbReference type="Proteomes" id="UP001165541">
    <property type="component" value="Unassembled WGS sequence"/>
</dbReference>
<dbReference type="RefSeq" id="WP_251780197.1">
    <property type="nucleotide sequence ID" value="NZ_JAMKFE010000013.1"/>
</dbReference>
<dbReference type="CDD" id="cd17557">
    <property type="entry name" value="REC_Rcp-like"/>
    <property type="match status" value="1"/>
</dbReference>
<dbReference type="EMBL" id="JAMKFE010000013">
    <property type="protein sequence ID" value="MCM5681716.1"/>
    <property type="molecule type" value="Genomic_DNA"/>
</dbReference>
<dbReference type="InterPro" id="IPR052893">
    <property type="entry name" value="TCS_response_regulator"/>
</dbReference>
<feature type="domain" description="Response regulatory" evidence="2">
    <location>
        <begin position="11"/>
        <end position="136"/>
    </location>
</feature>
<sequence length="151" mass="17161">MSSRTPPRAIEILMVEDNPGDVRLTREAFKEGKVRNELHVAEDGVAALDFLYRRAPYQQAPRPDLILLDLNLPKKDGREVLETIKSDPSLKTIPVVILTTSQAEEDVIRAYHLNANCYVTKPVDFEQFMRIVQTIEEFWLSVVTLPPRSGS</sequence>
<dbReference type="PANTHER" id="PTHR44520:SF2">
    <property type="entry name" value="RESPONSE REGULATOR RCP1"/>
    <property type="match status" value="1"/>
</dbReference>
<feature type="modified residue" description="4-aspartylphosphate" evidence="1">
    <location>
        <position position="69"/>
    </location>
</feature>
<organism evidence="3 4">
    <name type="scientific">Caldimonas mangrovi</name>
    <dbReference type="NCBI Taxonomy" id="2944811"/>
    <lineage>
        <taxon>Bacteria</taxon>
        <taxon>Pseudomonadati</taxon>
        <taxon>Pseudomonadota</taxon>
        <taxon>Betaproteobacteria</taxon>
        <taxon>Burkholderiales</taxon>
        <taxon>Sphaerotilaceae</taxon>
        <taxon>Caldimonas</taxon>
    </lineage>
</organism>
<dbReference type="PROSITE" id="PS50110">
    <property type="entry name" value="RESPONSE_REGULATORY"/>
    <property type="match status" value="1"/>
</dbReference>
<dbReference type="InterPro" id="IPR001789">
    <property type="entry name" value="Sig_transdc_resp-reg_receiver"/>
</dbReference>
<comment type="caution">
    <text evidence="3">The sequence shown here is derived from an EMBL/GenBank/DDBJ whole genome shotgun (WGS) entry which is preliminary data.</text>
</comment>
<dbReference type="InterPro" id="IPR011006">
    <property type="entry name" value="CheY-like_superfamily"/>
</dbReference>
<dbReference type="Pfam" id="PF00072">
    <property type="entry name" value="Response_reg"/>
    <property type="match status" value="1"/>
</dbReference>
<evidence type="ECO:0000313" key="3">
    <source>
        <dbReference type="EMBL" id="MCM5681716.1"/>
    </source>
</evidence>
<keyword evidence="4" id="KW-1185">Reference proteome</keyword>
<reference evidence="3" key="1">
    <citation type="submission" date="2022-05" db="EMBL/GenBank/DDBJ databases">
        <title>Schlegelella sp. nov., isolated from mangrove soil.</title>
        <authorList>
            <person name="Liu Y."/>
            <person name="Ge X."/>
            <person name="Liu W."/>
        </authorList>
    </citation>
    <scope>NUCLEOTIDE SEQUENCE</scope>
    <source>
        <strain evidence="3">S2-27</strain>
    </source>
</reference>
<dbReference type="SMART" id="SM00448">
    <property type="entry name" value="REC"/>
    <property type="match status" value="1"/>
</dbReference>
<dbReference type="PANTHER" id="PTHR44520">
    <property type="entry name" value="RESPONSE REGULATOR RCP1-RELATED"/>
    <property type="match status" value="1"/>
</dbReference>
<proteinExistence type="predicted"/>
<gene>
    <name evidence="3" type="ORF">M8A51_19490</name>
</gene>
<evidence type="ECO:0000313" key="4">
    <source>
        <dbReference type="Proteomes" id="UP001165541"/>
    </source>
</evidence>
<protein>
    <submittedName>
        <fullName evidence="3">Response regulator</fullName>
    </submittedName>
</protein>
<evidence type="ECO:0000259" key="2">
    <source>
        <dbReference type="PROSITE" id="PS50110"/>
    </source>
</evidence>
<dbReference type="SUPFAM" id="SSF52172">
    <property type="entry name" value="CheY-like"/>
    <property type="match status" value="1"/>
</dbReference>